<name>A0A1G2P7X5_9BACT</name>
<keyword evidence="1" id="KW-0812">Transmembrane</keyword>
<dbReference type="STRING" id="1802333.A3G03_01870"/>
<organism evidence="2 3">
    <name type="scientific">Candidatus Taylorbacteria bacterium RIFCSPLOWO2_12_FULL_44_15c</name>
    <dbReference type="NCBI Taxonomy" id="1802333"/>
    <lineage>
        <taxon>Bacteria</taxon>
        <taxon>Candidatus Tayloriibacteriota</taxon>
    </lineage>
</organism>
<evidence type="ECO:0000313" key="3">
    <source>
        <dbReference type="Proteomes" id="UP000176355"/>
    </source>
</evidence>
<evidence type="ECO:0000313" key="2">
    <source>
        <dbReference type="EMBL" id="OHA44465.1"/>
    </source>
</evidence>
<accession>A0A1G2P7X5</accession>
<evidence type="ECO:0000256" key="1">
    <source>
        <dbReference type="SAM" id="Phobius"/>
    </source>
</evidence>
<sequence length="175" mass="18818">MNNQGFSLVEILVSTAIFSVVMITAAGALLTTIDANHKAQAIQSVMNNLNFALESMSRAIRVGDTYHCGSIGVLSEPRDCSSGDIFFAFKRSSDSKAVYYYLSGSQIVRGVNGEALAITAPEIMIENLKFYVQGAGVGSQAQPRVTIVIRGYAGATAKIRTPFNLQTTLSQRMPK</sequence>
<dbReference type="Pfam" id="PF07963">
    <property type="entry name" value="N_methyl"/>
    <property type="match status" value="1"/>
</dbReference>
<reference evidence="2 3" key="1">
    <citation type="journal article" date="2016" name="Nat. Commun.">
        <title>Thousands of microbial genomes shed light on interconnected biogeochemical processes in an aquifer system.</title>
        <authorList>
            <person name="Anantharaman K."/>
            <person name="Brown C.T."/>
            <person name="Hug L.A."/>
            <person name="Sharon I."/>
            <person name="Castelle C.J."/>
            <person name="Probst A.J."/>
            <person name="Thomas B.C."/>
            <person name="Singh A."/>
            <person name="Wilkins M.J."/>
            <person name="Karaoz U."/>
            <person name="Brodie E.L."/>
            <person name="Williams K.H."/>
            <person name="Hubbard S.S."/>
            <person name="Banfield J.F."/>
        </authorList>
    </citation>
    <scope>NUCLEOTIDE SEQUENCE [LARGE SCALE GENOMIC DNA]</scope>
</reference>
<gene>
    <name evidence="2" type="ORF">A3G03_01870</name>
</gene>
<dbReference type="InterPro" id="IPR012902">
    <property type="entry name" value="N_methyl_site"/>
</dbReference>
<dbReference type="AlphaFoldDB" id="A0A1G2P7X5"/>
<proteinExistence type="predicted"/>
<feature type="transmembrane region" description="Helical" evidence="1">
    <location>
        <begin position="6"/>
        <end position="30"/>
    </location>
</feature>
<keyword evidence="1" id="KW-1133">Transmembrane helix</keyword>
<protein>
    <recommendedName>
        <fullName evidence="4">Prepilin-type N-terminal cleavage/methylation domain-containing protein</fullName>
    </recommendedName>
</protein>
<dbReference type="PROSITE" id="PS00409">
    <property type="entry name" value="PROKAR_NTER_METHYL"/>
    <property type="match status" value="1"/>
</dbReference>
<comment type="caution">
    <text evidence="2">The sequence shown here is derived from an EMBL/GenBank/DDBJ whole genome shotgun (WGS) entry which is preliminary data.</text>
</comment>
<evidence type="ECO:0008006" key="4">
    <source>
        <dbReference type="Google" id="ProtNLM"/>
    </source>
</evidence>
<dbReference type="EMBL" id="MHSL01000001">
    <property type="protein sequence ID" value="OHA44465.1"/>
    <property type="molecule type" value="Genomic_DNA"/>
</dbReference>
<dbReference type="NCBIfam" id="TIGR02532">
    <property type="entry name" value="IV_pilin_GFxxxE"/>
    <property type="match status" value="1"/>
</dbReference>
<dbReference type="Proteomes" id="UP000176355">
    <property type="component" value="Unassembled WGS sequence"/>
</dbReference>
<keyword evidence="1" id="KW-0472">Membrane</keyword>